<sequence length="165" mass="19277">VIAQDQFRLDSFVVAAQAPEDVKKTPEEETGRRRFPDPVSQSGEEKEDDPVAVAPERYQADTEKRQRKQAERERQFAAQISETTDMRSQQTLVGQIQQNQKNDIAQFRLAQAETDRQEQEKAEQEKRAAELRELKKQEQEKQEKQEQQRLAQLRQEQQLQQANTA</sequence>
<protein>
    <submittedName>
        <fullName evidence="2">Uncharacterized protein</fullName>
    </submittedName>
</protein>
<reference evidence="2" key="1">
    <citation type="submission" date="2021-04" db="EMBL/GenBank/DDBJ databases">
        <title>novel species isolated from subtropical streams in China.</title>
        <authorList>
            <person name="Lu H."/>
        </authorList>
    </citation>
    <scope>NUCLEOTIDE SEQUENCE</scope>
    <source>
        <strain evidence="2">LFS511W</strain>
    </source>
</reference>
<feature type="compositionally biased region" description="Basic and acidic residues" evidence="1">
    <location>
        <begin position="58"/>
        <end position="75"/>
    </location>
</feature>
<dbReference type="EMBL" id="JAGSPN010000112">
    <property type="protein sequence ID" value="MBR7784336.1"/>
    <property type="molecule type" value="Genomic_DNA"/>
</dbReference>
<evidence type="ECO:0000313" key="3">
    <source>
        <dbReference type="Proteomes" id="UP000680067"/>
    </source>
</evidence>
<name>A0A941DUM5_9BURK</name>
<dbReference type="AlphaFoldDB" id="A0A941DUM5"/>
<feature type="compositionally biased region" description="Low complexity" evidence="1">
    <location>
        <begin position="148"/>
        <end position="165"/>
    </location>
</feature>
<organism evidence="2 3">
    <name type="scientific">Undibacterium luofuense</name>
    <dbReference type="NCBI Taxonomy" id="2828733"/>
    <lineage>
        <taxon>Bacteria</taxon>
        <taxon>Pseudomonadati</taxon>
        <taxon>Pseudomonadota</taxon>
        <taxon>Betaproteobacteria</taxon>
        <taxon>Burkholderiales</taxon>
        <taxon>Oxalobacteraceae</taxon>
        <taxon>Undibacterium</taxon>
    </lineage>
</organism>
<gene>
    <name evidence="2" type="ORF">KDM89_19580</name>
</gene>
<feature type="compositionally biased region" description="Polar residues" evidence="1">
    <location>
        <begin position="80"/>
        <end position="103"/>
    </location>
</feature>
<dbReference type="Proteomes" id="UP000680067">
    <property type="component" value="Unassembled WGS sequence"/>
</dbReference>
<feature type="region of interest" description="Disordered" evidence="1">
    <location>
        <begin position="17"/>
        <end position="165"/>
    </location>
</feature>
<dbReference type="RefSeq" id="WP_212689568.1">
    <property type="nucleotide sequence ID" value="NZ_JAGSPN010000112.1"/>
</dbReference>
<keyword evidence="3" id="KW-1185">Reference proteome</keyword>
<feature type="compositionally biased region" description="Basic and acidic residues" evidence="1">
    <location>
        <begin position="20"/>
        <end position="36"/>
    </location>
</feature>
<accession>A0A941DUM5</accession>
<feature type="non-terminal residue" evidence="2">
    <location>
        <position position="165"/>
    </location>
</feature>
<comment type="caution">
    <text evidence="2">The sequence shown here is derived from an EMBL/GenBank/DDBJ whole genome shotgun (WGS) entry which is preliminary data.</text>
</comment>
<feature type="compositionally biased region" description="Basic and acidic residues" evidence="1">
    <location>
        <begin position="113"/>
        <end position="147"/>
    </location>
</feature>
<feature type="non-terminal residue" evidence="2">
    <location>
        <position position="1"/>
    </location>
</feature>
<evidence type="ECO:0000313" key="2">
    <source>
        <dbReference type="EMBL" id="MBR7784336.1"/>
    </source>
</evidence>
<evidence type="ECO:0000256" key="1">
    <source>
        <dbReference type="SAM" id="MobiDB-lite"/>
    </source>
</evidence>
<proteinExistence type="predicted"/>